<keyword evidence="3 6" id="KW-0732">Signal</keyword>
<dbReference type="RefSeq" id="WP_053398531.1">
    <property type="nucleotide sequence ID" value="NZ_LFQU01000015.1"/>
</dbReference>
<keyword evidence="4" id="KW-0472">Membrane</keyword>
<comment type="similarity">
    <text evidence="2">Belongs to the SusD family.</text>
</comment>
<evidence type="ECO:0000256" key="2">
    <source>
        <dbReference type="ARBA" id="ARBA00006275"/>
    </source>
</evidence>
<comment type="caution">
    <text evidence="8">The sequence shown here is derived from an EMBL/GenBank/DDBJ whole genome shotgun (WGS) entry which is preliminary data.</text>
</comment>
<keyword evidence="5" id="KW-0998">Cell outer membrane</keyword>
<proteinExistence type="inferred from homology"/>
<evidence type="ECO:0000256" key="3">
    <source>
        <dbReference type="ARBA" id="ARBA00022729"/>
    </source>
</evidence>
<comment type="subcellular location">
    <subcellularLocation>
        <location evidence="1">Cell outer membrane</location>
    </subcellularLocation>
</comment>
<dbReference type="InterPro" id="IPR011990">
    <property type="entry name" value="TPR-like_helical_dom_sf"/>
</dbReference>
<dbReference type="EMBL" id="LFQU01000015">
    <property type="protein sequence ID" value="KOO68327.1"/>
    <property type="molecule type" value="Genomic_DNA"/>
</dbReference>
<dbReference type="InterPro" id="IPR012944">
    <property type="entry name" value="SusD_RagB_dom"/>
</dbReference>
<gene>
    <name evidence="8" type="ORF">ACU52_08785</name>
</gene>
<sequence>MKRFMTICLGAALTLMTSMSFTSCIDEVEPTDGASDGQVSGSESAVASLVSGLNSYATNIWNTSSFPASFGYPAIMIIRDIQSGELAYGEKANGCLFLNWLADVYLSREYMVNQFLWYYQTQYAGAATNAIAKIDTLASDANKGYYAAALAYRAMLYIDMAREYEWLPNDITQGVSPEGKDITGLTVPIVKEGMTEEQWQNNPRANKADMAAFILGDLQKAASMIGYLDDASKTMPHLDCIYGLMARCYMWLEDYPNAEKYARLAIDNSTSAPVTQAQALNTTSGFNDLSQWMWGTQYYTGYVNNLYCWTANMCNEISYGYTGTQLGTYVQIDANMYNRISDGDWRKLLWKAPEGTSLEGKNQFISAEVGEQLPGYASLKFRPGGGSINDYTVGNVVGVPFMRIEEMYFIEAEAAAHSDQARGKELLESFMKRHRNPNYTCRAADVIDEIVFQKAVELWGEGQYFFDVKRLNKTVTKDYNGTNHTAPYLYNTTTRPSWMNWQLSRLEEMNNSGVTGYNNPTLADQPYAK</sequence>
<evidence type="ECO:0000256" key="6">
    <source>
        <dbReference type="SAM" id="SignalP"/>
    </source>
</evidence>
<accession>A0A8E1QXH9</accession>
<feature type="chain" id="PRO_5034514743" description="RagB/SusD domain-containing protein" evidence="6">
    <location>
        <begin position="24"/>
        <end position="529"/>
    </location>
</feature>
<feature type="signal peptide" evidence="6">
    <location>
        <begin position="1"/>
        <end position="23"/>
    </location>
</feature>
<dbReference type="SUPFAM" id="SSF48452">
    <property type="entry name" value="TPR-like"/>
    <property type="match status" value="1"/>
</dbReference>
<reference evidence="8 9" key="1">
    <citation type="submission" date="2015-06" db="EMBL/GenBank/DDBJ databases">
        <title>Prevotella sp. 109, sp. nov., a novel member of the family Prevotellaceae isolated from human faeces.</title>
        <authorList>
            <person name="Shkoporov A.N."/>
            <person name="Chaplin A.V."/>
            <person name="Kafarskaia L.I."/>
            <person name="Efimov B.A."/>
        </authorList>
    </citation>
    <scope>NUCLEOTIDE SEQUENCE [LARGE SCALE GENOMIC DNA]</scope>
    <source>
        <strain evidence="8 9">109</strain>
    </source>
</reference>
<evidence type="ECO:0000256" key="5">
    <source>
        <dbReference type="ARBA" id="ARBA00023237"/>
    </source>
</evidence>
<evidence type="ECO:0000259" key="7">
    <source>
        <dbReference type="Pfam" id="PF07980"/>
    </source>
</evidence>
<dbReference type="Gene3D" id="1.25.40.390">
    <property type="match status" value="1"/>
</dbReference>
<evidence type="ECO:0000313" key="8">
    <source>
        <dbReference type="EMBL" id="KOO68327.1"/>
    </source>
</evidence>
<dbReference type="PROSITE" id="PS51257">
    <property type="entry name" value="PROKAR_LIPOPROTEIN"/>
    <property type="match status" value="1"/>
</dbReference>
<dbReference type="OrthoDB" id="1100079at2"/>
<dbReference type="GO" id="GO:0009279">
    <property type="term" value="C:cell outer membrane"/>
    <property type="evidence" value="ECO:0007669"/>
    <property type="project" value="UniProtKB-SubCell"/>
</dbReference>
<organism evidence="8 9">
    <name type="scientific">Xylanibacter rarus</name>
    <dbReference type="NCBI Taxonomy" id="1676614"/>
    <lineage>
        <taxon>Bacteria</taxon>
        <taxon>Pseudomonadati</taxon>
        <taxon>Bacteroidota</taxon>
        <taxon>Bacteroidia</taxon>
        <taxon>Bacteroidales</taxon>
        <taxon>Prevotellaceae</taxon>
        <taxon>Xylanibacter</taxon>
    </lineage>
</organism>
<evidence type="ECO:0000256" key="1">
    <source>
        <dbReference type="ARBA" id="ARBA00004442"/>
    </source>
</evidence>
<dbReference type="Proteomes" id="UP000036951">
    <property type="component" value="Unassembled WGS sequence"/>
</dbReference>
<dbReference type="AlphaFoldDB" id="A0A8E1QXH9"/>
<keyword evidence="9" id="KW-1185">Reference proteome</keyword>
<dbReference type="Pfam" id="PF07980">
    <property type="entry name" value="SusD_RagB"/>
    <property type="match status" value="1"/>
</dbReference>
<evidence type="ECO:0000256" key="4">
    <source>
        <dbReference type="ARBA" id="ARBA00023136"/>
    </source>
</evidence>
<name>A0A8E1QXH9_9BACT</name>
<feature type="domain" description="RagB/SusD" evidence="7">
    <location>
        <begin position="364"/>
        <end position="493"/>
    </location>
</feature>
<evidence type="ECO:0000313" key="9">
    <source>
        <dbReference type="Proteomes" id="UP000036951"/>
    </source>
</evidence>
<protein>
    <recommendedName>
        <fullName evidence="7">RagB/SusD domain-containing protein</fullName>
    </recommendedName>
</protein>